<dbReference type="EMBL" id="JAULSV010000004">
    <property type="protein sequence ID" value="KAK0645673.1"/>
    <property type="molecule type" value="Genomic_DNA"/>
</dbReference>
<gene>
    <name evidence="2" type="ORF">B0T16DRAFT_144484</name>
</gene>
<keyword evidence="3" id="KW-1185">Reference proteome</keyword>
<name>A0AA39Y437_9PEZI</name>
<comment type="caution">
    <text evidence="2">The sequence shown here is derived from an EMBL/GenBank/DDBJ whole genome shotgun (WGS) entry which is preliminary data.</text>
</comment>
<proteinExistence type="predicted"/>
<evidence type="ECO:0000313" key="3">
    <source>
        <dbReference type="Proteomes" id="UP001174936"/>
    </source>
</evidence>
<dbReference type="AlphaFoldDB" id="A0AA39Y437"/>
<protein>
    <submittedName>
        <fullName evidence="2">Uncharacterized protein</fullName>
    </submittedName>
</protein>
<sequence length="277" mass="29999">MCVLTNAGEPYKTEGQGVQTLEGGRGLDANPGWGDARRFGRRVSFACSVMRSQQAASARSPALCLLSSAVLPKEGRVAGWHAELRTFAAGRDEVVGRRTGVEAEETTPRPGKQDPRDLPYYRFRRLYYSSRGAGVVGMISLKVKGTGRQVGVLSGSDGSWPQGGGTRETQNAGESYRGWQPVCAVWLGAAPKKQARRGEEDKVTQSPGAGDGSGAKRGVCKVNWELLILSGVLLFGRRGRGGQKRGEVLARRAKCHEGQNCKLAREREGREWPWVAE</sequence>
<evidence type="ECO:0000313" key="2">
    <source>
        <dbReference type="EMBL" id="KAK0645673.1"/>
    </source>
</evidence>
<feature type="region of interest" description="Disordered" evidence="1">
    <location>
        <begin position="153"/>
        <end position="173"/>
    </location>
</feature>
<reference evidence="2" key="1">
    <citation type="submission" date="2023-06" db="EMBL/GenBank/DDBJ databases">
        <title>Genome-scale phylogeny and comparative genomics of the fungal order Sordariales.</title>
        <authorList>
            <consortium name="Lawrence Berkeley National Laboratory"/>
            <person name="Hensen N."/>
            <person name="Bonometti L."/>
            <person name="Westerberg I."/>
            <person name="Brannstrom I.O."/>
            <person name="Guillou S."/>
            <person name="Cros-Aarteil S."/>
            <person name="Calhoun S."/>
            <person name="Haridas S."/>
            <person name="Kuo A."/>
            <person name="Mondo S."/>
            <person name="Pangilinan J."/>
            <person name="Riley R."/>
            <person name="Labutti K."/>
            <person name="Andreopoulos B."/>
            <person name="Lipzen A."/>
            <person name="Chen C."/>
            <person name="Yanf M."/>
            <person name="Daum C."/>
            <person name="Ng V."/>
            <person name="Clum A."/>
            <person name="Steindorff A."/>
            <person name="Ohm R."/>
            <person name="Martin F."/>
            <person name="Silar P."/>
            <person name="Natvig D."/>
            <person name="Lalanne C."/>
            <person name="Gautier V."/>
            <person name="Ament-Velasquez S.L."/>
            <person name="Kruys A."/>
            <person name="Hutchinson M.I."/>
            <person name="Powell A.J."/>
            <person name="Barry K."/>
            <person name="Miller A.N."/>
            <person name="Grigoriev I.V."/>
            <person name="Debuchy R."/>
            <person name="Gladieux P."/>
            <person name="Thoren M.H."/>
            <person name="Johannesson H."/>
        </authorList>
    </citation>
    <scope>NUCLEOTIDE SEQUENCE</scope>
    <source>
        <strain evidence="2">SMH2532-1</strain>
    </source>
</reference>
<feature type="region of interest" description="Disordered" evidence="1">
    <location>
        <begin position="98"/>
        <end position="117"/>
    </location>
</feature>
<evidence type="ECO:0000256" key="1">
    <source>
        <dbReference type="SAM" id="MobiDB-lite"/>
    </source>
</evidence>
<dbReference type="Proteomes" id="UP001174936">
    <property type="component" value="Unassembled WGS sequence"/>
</dbReference>
<feature type="region of interest" description="Disordered" evidence="1">
    <location>
        <begin position="193"/>
        <end position="215"/>
    </location>
</feature>
<accession>A0AA39Y437</accession>
<organism evidence="2 3">
    <name type="scientific">Cercophora newfieldiana</name>
    <dbReference type="NCBI Taxonomy" id="92897"/>
    <lineage>
        <taxon>Eukaryota</taxon>
        <taxon>Fungi</taxon>
        <taxon>Dikarya</taxon>
        <taxon>Ascomycota</taxon>
        <taxon>Pezizomycotina</taxon>
        <taxon>Sordariomycetes</taxon>
        <taxon>Sordariomycetidae</taxon>
        <taxon>Sordariales</taxon>
        <taxon>Lasiosphaeriaceae</taxon>
        <taxon>Cercophora</taxon>
    </lineage>
</organism>